<keyword evidence="2" id="KW-1185">Reference proteome</keyword>
<proteinExistence type="predicted"/>
<reference evidence="1 2" key="1">
    <citation type="journal article" date="2015" name="Genome Announc.">
        <title>Virulence Factor Genes Detected in the Complete Genome Sequence of Corynebacterium uterequi DSM 45634, Isolated from the Uterus of a Maiden Mare.</title>
        <authorList>
            <person name="Ruckert C."/>
            <person name="Kriete M."/>
            <person name="Jaenicke S."/>
            <person name="Winkler A."/>
            <person name="Tauch A."/>
        </authorList>
    </citation>
    <scope>NUCLEOTIDE SEQUENCE [LARGE SCALE GENOMIC DNA]</scope>
    <source>
        <strain evidence="1 2">DSM 45634</strain>
    </source>
</reference>
<reference evidence="2" key="2">
    <citation type="submission" date="2015-05" db="EMBL/GenBank/DDBJ databases">
        <title>Complete genome sequence of Corynebacterium uterequi DSM 45634, isolated from the uterus of a maiden mare.</title>
        <authorList>
            <person name="Ruckert C."/>
            <person name="Albersmeier A."/>
            <person name="Winkler A."/>
            <person name="Tauch A."/>
        </authorList>
    </citation>
    <scope>NUCLEOTIDE SEQUENCE [LARGE SCALE GENOMIC DNA]</scope>
    <source>
        <strain evidence="2">DSM 45634</strain>
    </source>
</reference>
<protein>
    <submittedName>
        <fullName evidence="1">Uncharacterized protein</fullName>
    </submittedName>
</protein>
<dbReference type="Proteomes" id="UP000035548">
    <property type="component" value="Chromosome"/>
</dbReference>
<dbReference type="KEGG" id="cut:CUTER_08115"/>
<evidence type="ECO:0000313" key="1">
    <source>
        <dbReference type="EMBL" id="AKK11608.1"/>
    </source>
</evidence>
<evidence type="ECO:0000313" key="2">
    <source>
        <dbReference type="Proteomes" id="UP000035548"/>
    </source>
</evidence>
<sequence>MRFPGSREYDGVFAEIEQEFEFEEEHLVDPALLLRPSAS</sequence>
<dbReference type="PATRIC" id="fig|1072256.5.peg.1602"/>
<dbReference type="EMBL" id="CP011546">
    <property type="protein sequence ID" value="AKK11608.1"/>
    <property type="molecule type" value="Genomic_DNA"/>
</dbReference>
<accession>A0A0G3HIA6</accession>
<dbReference type="AlphaFoldDB" id="A0A0G3HIA6"/>
<name>A0A0G3HIA6_9CORY</name>
<gene>
    <name evidence="1" type="ORF">CUTER_08115</name>
</gene>
<dbReference type="STRING" id="1072256.CUTER_08115"/>
<organism evidence="1 2">
    <name type="scientific">Corynebacterium uterequi</name>
    <dbReference type="NCBI Taxonomy" id="1072256"/>
    <lineage>
        <taxon>Bacteria</taxon>
        <taxon>Bacillati</taxon>
        <taxon>Actinomycetota</taxon>
        <taxon>Actinomycetes</taxon>
        <taxon>Mycobacteriales</taxon>
        <taxon>Corynebacteriaceae</taxon>
        <taxon>Corynebacterium</taxon>
    </lineage>
</organism>